<accession>A0A8H7S060</accession>
<feature type="compositionally biased region" description="Low complexity" evidence="7">
    <location>
        <begin position="287"/>
        <end position="296"/>
    </location>
</feature>
<keyword evidence="10" id="KW-1185">Reference proteome</keyword>
<dbReference type="SMART" id="SM00320">
    <property type="entry name" value="WD40"/>
    <property type="match status" value="7"/>
</dbReference>
<feature type="compositionally biased region" description="Polar residues" evidence="7">
    <location>
        <begin position="260"/>
        <end position="278"/>
    </location>
</feature>
<keyword evidence="5" id="KW-0175">Coiled coil</keyword>
<sequence>MNISPQPEYSLPGVLHYLQVEWRRFERERNEWIIERAQMKARIALLEGERRGVEQVKVDLLKRVKMLEYALRQERKKYLAATNKQQPQQLQGNIDDDSPNAPSSPVIHHGDVAKKQQEELGGPSSLISKQQHKSELSTTKAKERSRHALKACLDEINYLTSMPTKFPLMPSLTTETSLRTHVFNSPSISHRQVPSSSSSSSEYSNHNSPELSNSNTASDMGTIKGNRSSSTTKQLKTTHSGSKRSNPFLTPIPKNKESIQSKAFTSTNASESQTTFAETMTEEGLISSNRSSSTSSIEGQQNVPANVDEVAILNNNNNNINSNINNKSNNSGNNNEDSNGEDVDMVTDADTDDTAIDENALLSKEMQEKYNLSEEKVQRMLKNTRKGGRRSSPEPQDTEFSLKGNLDPSQIGDIDEVSKKQEQKQSKIWKPRVTIKGHLDSVRAVSFHPTDMMVASGSDDGTVKIWNLKRSIGKDGTPMRKTAHDEADPVITYRGHNHIVTQVAISAEQNRVYSSSLDSTIRVWRLPSEGHSLYSPVGNMATYVGHTDAIWDFKLFPIADNNSCILASASADGTVKLWDTQTSGQLLKSSLTFDGVLSENGNRQDLPVPTSLDFCHTDLAKMAVSFSNAQIRIYDIETGQVIATLQGSTESFDGTVGTQINKIVAHPTMPLIVSGHEDRQIKFFDLKSGTCAFSMSAHLDSVACLDIDPSGMTLVSGGHDSSIRLWDISMSKTCMQEFSAHRRKGHEGVLSVQYHKAFPWMVSGGADSIAKVYHHGHQH</sequence>
<feature type="region of interest" description="Disordered" evidence="7">
    <location>
        <begin position="184"/>
        <end position="301"/>
    </location>
</feature>
<evidence type="ECO:0000313" key="9">
    <source>
        <dbReference type="EMBL" id="KAG2220234.1"/>
    </source>
</evidence>
<feature type="region of interest" description="Disordered" evidence="7">
    <location>
        <begin position="382"/>
        <end position="428"/>
    </location>
</feature>
<feature type="repeat" description="WD" evidence="6">
    <location>
        <begin position="695"/>
        <end position="736"/>
    </location>
</feature>
<feature type="compositionally biased region" description="Polar residues" evidence="7">
    <location>
        <begin position="209"/>
        <end position="248"/>
    </location>
</feature>
<feature type="compositionally biased region" description="Basic and acidic residues" evidence="7">
    <location>
        <begin position="108"/>
        <end position="118"/>
    </location>
</feature>
<dbReference type="InterPro" id="IPR015943">
    <property type="entry name" value="WD40/YVTN_repeat-like_dom_sf"/>
</dbReference>
<evidence type="ECO:0000256" key="7">
    <source>
        <dbReference type="SAM" id="MobiDB-lite"/>
    </source>
</evidence>
<feature type="repeat" description="WD" evidence="6">
    <location>
        <begin position="493"/>
        <end position="526"/>
    </location>
</feature>
<dbReference type="InterPro" id="IPR020472">
    <property type="entry name" value="WD40_PAC1"/>
</dbReference>
<dbReference type="InterPro" id="IPR051488">
    <property type="entry name" value="WD_repeat_striatin"/>
</dbReference>
<dbReference type="PANTHER" id="PTHR15653">
    <property type="entry name" value="STRIATIN"/>
    <property type="match status" value="1"/>
</dbReference>
<keyword evidence="2 6" id="KW-0853">WD repeat</keyword>
<proteinExistence type="inferred from homology"/>
<feature type="compositionally biased region" description="Low complexity" evidence="7">
    <location>
        <begin position="321"/>
        <end position="337"/>
    </location>
</feature>
<dbReference type="PANTHER" id="PTHR15653:SF0">
    <property type="entry name" value="CONNECTOR OF KINASE TO AP-1, ISOFORM E"/>
    <property type="match status" value="1"/>
</dbReference>
<dbReference type="PRINTS" id="PR00320">
    <property type="entry name" value="GPROTEINBRPT"/>
</dbReference>
<keyword evidence="3" id="KW-0677">Repeat</keyword>
<dbReference type="Proteomes" id="UP000646827">
    <property type="component" value="Unassembled WGS sequence"/>
</dbReference>
<dbReference type="InterPro" id="IPR036322">
    <property type="entry name" value="WD40_repeat_dom_sf"/>
</dbReference>
<dbReference type="PROSITE" id="PS50082">
    <property type="entry name" value="WD_REPEATS_2"/>
    <property type="match status" value="4"/>
</dbReference>
<evidence type="ECO:0000256" key="6">
    <source>
        <dbReference type="PROSITE-ProRule" id="PRU00221"/>
    </source>
</evidence>
<dbReference type="InterPro" id="IPR001680">
    <property type="entry name" value="WD40_rpt"/>
</dbReference>
<evidence type="ECO:0000256" key="3">
    <source>
        <dbReference type="ARBA" id="ARBA00022737"/>
    </source>
</evidence>
<dbReference type="CDD" id="cd00200">
    <property type="entry name" value="WD40"/>
    <property type="match status" value="1"/>
</dbReference>
<dbReference type="EMBL" id="JAEPRB010000147">
    <property type="protein sequence ID" value="KAG2220234.1"/>
    <property type="molecule type" value="Genomic_DNA"/>
</dbReference>
<dbReference type="PROSITE" id="PS50294">
    <property type="entry name" value="WD_REPEATS_REGION"/>
    <property type="match status" value="3"/>
</dbReference>
<dbReference type="InterPro" id="IPR013258">
    <property type="entry name" value="Striatin_N"/>
</dbReference>
<feature type="repeat" description="WD" evidence="6">
    <location>
        <begin position="543"/>
        <end position="588"/>
    </location>
</feature>
<feature type="region of interest" description="Disordered" evidence="7">
    <location>
        <begin position="81"/>
        <end position="144"/>
    </location>
</feature>
<evidence type="ECO:0000256" key="4">
    <source>
        <dbReference type="ARBA" id="ARBA00022860"/>
    </source>
</evidence>
<feature type="region of interest" description="Disordered" evidence="7">
    <location>
        <begin position="321"/>
        <end position="346"/>
    </location>
</feature>
<feature type="compositionally biased region" description="Polar residues" evidence="7">
    <location>
        <begin position="82"/>
        <end position="92"/>
    </location>
</feature>
<evidence type="ECO:0000256" key="1">
    <source>
        <dbReference type="ARBA" id="ARBA00009616"/>
    </source>
</evidence>
<dbReference type="Pfam" id="PF00400">
    <property type="entry name" value="WD40"/>
    <property type="match status" value="5"/>
</dbReference>
<feature type="repeat" description="WD" evidence="6">
    <location>
        <begin position="435"/>
        <end position="469"/>
    </location>
</feature>
<feature type="compositionally biased region" description="Low complexity" evidence="7">
    <location>
        <begin position="185"/>
        <end position="208"/>
    </location>
</feature>
<feature type="compositionally biased region" description="Basic and acidic residues" evidence="7">
    <location>
        <begin position="416"/>
        <end position="425"/>
    </location>
</feature>
<dbReference type="Gene3D" id="2.130.10.10">
    <property type="entry name" value="YVTN repeat-like/Quinoprotein amine dehydrogenase"/>
    <property type="match status" value="3"/>
</dbReference>
<evidence type="ECO:0000259" key="8">
    <source>
        <dbReference type="Pfam" id="PF08232"/>
    </source>
</evidence>
<dbReference type="OrthoDB" id="727118at2759"/>
<dbReference type="SUPFAM" id="SSF50978">
    <property type="entry name" value="WD40 repeat-like"/>
    <property type="match status" value="1"/>
</dbReference>
<gene>
    <name evidence="9" type="ORF">INT45_008775</name>
</gene>
<keyword evidence="4" id="KW-0112">Calmodulin-binding</keyword>
<protein>
    <recommendedName>
        <fullName evidence="8">Striatin N-terminal domain-containing protein</fullName>
    </recommendedName>
</protein>
<dbReference type="GO" id="GO:0005516">
    <property type="term" value="F:calmodulin binding"/>
    <property type="evidence" value="ECO:0007669"/>
    <property type="project" value="UniProtKB-KW"/>
</dbReference>
<dbReference type="PROSITE" id="PS00678">
    <property type="entry name" value="WD_REPEATS_1"/>
    <property type="match status" value="3"/>
</dbReference>
<evidence type="ECO:0000256" key="5">
    <source>
        <dbReference type="ARBA" id="ARBA00023054"/>
    </source>
</evidence>
<evidence type="ECO:0000313" key="10">
    <source>
        <dbReference type="Proteomes" id="UP000646827"/>
    </source>
</evidence>
<dbReference type="Pfam" id="PF08232">
    <property type="entry name" value="Striatin"/>
    <property type="match status" value="1"/>
</dbReference>
<reference evidence="9 10" key="1">
    <citation type="submission" date="2020-12" db="EMBL/GenBank/DDBJ databases">
        <title>Metabolic potential, ecology and presence of endohyphal bacteria is reflected in genomic diversity of Mucoromycotina.</title>
        <authorList>
            <person name="Muszewska A."/>
            <person name="Okrasinska A."/>
            <person name="Steczkiewicz K."/>
            <person name="Drgas O."/>
            <person name="Orlowska M."/>
            <person name="Perlinska-Lenart U."/>
            <person name="Aleksandrzak-Piekarczyk T."/>
            <person name="Szatraj K."/>
            <person name="Zielenkiewicz U."/>
            <person name="Pilsyk S."/>
            <person name="Malc E."/>
            <person name="Mieczkowski P."/>
            <person name="Kruszewska J.S."/>
            <person name="Biernat P."/>
            <person name="Pawlowska J."/>
        </authorList>
    </citation>
    <scope>NUCLEOTIDE SEQUENCE [LARGE SCALE GENOMIC DNA]</scope>
    <source>
        <strain evidence="9 10">CBS 142.35</strain>
    </source>
</reference>
<comment type="similarity">
    <text evidence="1">Belongs to the WD repeat striatin family.</text>
</comment>
<name>A0A8H7S060_9FUNG</name>
<comment type="caution">
    <text evidence="9">The sequence shown here is derived from an EMBL/GenBank/DDBJ whole genome shotgun (WGS) entry which is preliminary data.</text>
</comment>
<dbReference type="Gene3D" id="1.20.5.300">
    <property type="match status" value="1"/>
</dbReference>
<organism evidence="9 10">
    <name type="scientific">Circinella minor</name>
    <dbReference type="NCBI Taxonomy" id="1195481"/>
    <lineage>
        <taxon>Eukaryota</taxon>
        <taxon>Fungi</taxon>
        <taxon>Fungi incertae sedis</taxon>
        <taxon>Mucoromycota</taxon>
        <taxon>Mucoromycotina</taxon>
        <taxon>Mucoromycetes</taxon>
        <taxon>Mucorales</taxon>
        <taxon>Lichtheimiaceae</taxon>
        <taxon>Circinella</taxon>
    </lineage>
</organism>
<dbReference type="AlphaFoldDB" id="A0A8H7S060"/>
<evidence type="ECO:0000256" key="2">
    <source>
        <dbReference type="ARBA" id="ARBA00022574"/>
    </source>
</evidence>
<feature type="domain" description="Striatin N-terminal" evidence="8">
    <location>
        <begin position="10"/>
        <end position="163"/>
    </location>
</feature>
<dbReference type="InterPro" id="IPR019775">
    <property type="entry name" value="WD40_repeat_CS"/>
</dbReference>